<proteinExistence type="predicted"/>
<accession>A0A1F4W338</accession>
<comment type="caution">
    <text evidence="1">The sequence shown here is derived from an EMBL/GenBank/DDBJ whole genome shotgun (WGS) entry which is preliminary data.</text>
</comment>
<dbReference type="AlphaFoldDB" id="A0A1F4W338"/>
<gene>
    <name evidence="1" type="ORF">A2264_02660</name>
</gene>
<organism evidence="1 2">
    <name type="scientific">candidate division WWE3 bacterium RIFOXYA2_FULL_46_9</name>
    <dbReference type="NCBI Taxonomy" id="1802636"/>
    <lineage>
        <taxon>Bacteria</taxon>
        <taxon>Katanobacteria</taxon>
    </lineage>
</organism>
<evidence type="ECO:0000313" key="2">
    <source>
        <dbReference type="Proteomes" id="UP000176614"/>
    </source>
</evidence>
<evidence type="ECO:0000313" key="1">
    <source>
        <dbReference type="EMBL" id="OGC63775.1"/>
    </source>
</evidence>
<protein>
    <submittedName>
        <fullName evidence="1">Uncharacterized protein</fullName>
    </submittedName>
</protein>
<name>A0A1F4W338_UNCKA</name>
<dbReference type="Proteomes" id="UP000176614">
    <property type="component" value="Unassembled WGS sequence"/>
</dbReference>
<reference evidence="1 2" key="1">
    <citation type="journal article" date="2016" name="Nat. Commun.">
        <title>Thousands of microbial genomes shed light on interconnected biogeochemical processes in an aquifer system.</title>
        <authorList>
            <person name="Anantharaman K."/>
            <person name="Brown C.T."/>
            <person name="Hug L.A."/>
            <person name="Sharon I."/>
            <person name="Castelle C.J."/>
            <person name="Probst A.J."/>
            <person name="Thomas B.C."/>
            <person name="Singh A."/>
            <person name="Wilkins M.J."/>
            <person name="Karaoz U."/>
            <person name="Brodie E.L."/>
            <person name="Williams K.H."/>
            <person name="Hubbard S.S."/>
            <person name="Banfield J.F."/>
        </authorList>
    </citation>
    <scope>NUCLEOTIDE SEQUENCE [LARGE SCALE GENOMIC DNA]</scope>
</reference>
<sequence>MSSNTRKRIVDIQRSDHELIELALMAVAQVVSPEMQVELNSNPTIKIKVGKRNPDPFADDPEIRQDMAELSINGYKVEIRYTLDPAKGLCGPAPRIIDEIRVKESANRGMGTGDYILPFGDVIGHLLLSYTTSYDYLINQCLVTTLGWKEGSVVNYYRQAIPSICLLGDRVFSLRYRILKSKSPISWVRLDLDFDGRCQGIVLFHPDRTKKAFSVTTGCLLGDPIGS</sequence>
<dbReference type="EMBL" id="MEVT01000003">
    <property type="protein sequence ID" value="OGC63775.1"/>
    <property type="molecule type" value="Genomic_DNA"/>
</dbReference>